<proteinExistence type="predicted"/>
<keyword evidence="1" id="KW-0812">Transmembrane</keyword>
<evidence type="ECO:0000313" key="2">
    <source>
        <dbReference type="EMBL" id="GJM63253.1"/>
    </source>
</evidence>
<protein>
    <submittedName>
        <fullName evidence="2">Uncharacterized protein</fullName>
    </submittedName>
</protein>
<evidence type="ECO:0000256" key="1">
    <source>
        <dbReference type="SAM" id="Phobius"/>
    </source>
</evidence>
<accession>A0AAN5ANX1</accession>
<reference evidence="2 3" key="1">
    <citation type="submission" date="2021-12" db="EMBL/GenBank/DDBJ databases">
        <title>Genome sequencing of bacteria with rrn-lacking chromosome and rrn-plasmid.</title>
        <authorList>
            <person name="Anda M."/>
            <person name="Iwasaki W."/>
        </authorList>
    </citation>
    <scope>NUCLEOTIDE SEQUENCE [LARGE SCALE GENOMIC DNA]</scope>
    <source>
        <strain evidence="2 3">NBRC 15940</strain>
    </source>
</reference>
<keyword evidence="1" id="KW-0472">Membrane</keyword>
<evidence type="ECO:0000313" key="3">
    <source>
        <dbReference type="Proteomes" id="UP001310022"/>
    </source>
</evidence>
<gene>
    <name evidence="2" type="ORF">PEDI_38050</name>
</gene>
<sequence length="84" mass="10018">MRVSNLVIGVSGRLLLFYKLYFFPLDLVFHLSELLRLRLLFFKVVHIMTCLPPSLFWKNLKRDLQSFLFPAFQLNEILFMNHSA</sequence>
<keyword evidence="3" id="KW-1185">Reference proteome</keyword>
<dbReference type="Proteomes" id="UP001310022">
    <property type="component" value="Unassembled WGS sequence"/>
</dbReference>
<organism evidence="2 3">
    <name type="scientific">Persicobacter diffluens</name>
    <dbReference type="NCBI Taxonomy" id="981"/>
    <lineage>
        <taxon>Bacteria</taxon>
        <taxon>Pseudomonadati</taxon>
        <taxon>Bacteroidota</taxon>
        <taxon>Cytophagia</taxon>
        <taxon>Cytophagales</taxon>
        <taxon>Persicobacteraceae</taxon>
        <taxon>Persicobacter</taxon>
    </lineage>
</organism>
<dbReference type="EMBL" id="BQKE01000002">
    <property type="protein sequence ID" value="GJM63253.1"/>
    <property type="molecule type" value="Genomic_DNA"/>
</dbReference>
<keyword evidence="1" id="KW-1133">Transmembrane helix</keyword>
<comment type="caution">
    <text evidence="2">The sequence shown here is derived from an EMBL/GenBank/DDBJ whole genome shotgun (WGS) entry which is preliminary data.</text>
</comment>
<feature type="transmembrane region" description="Helical" evidence="1">
    <location>
        <begin position="6"/>
        <end position="25"/>
    </location>
</feature>
<name>A0AAN5ANX1_9BACT</name>
<dbReference type="AlphaFoldDB" id="A0AAN5ANX1"/>